<evidence type="ECO:0000256" key="4">
    <source>
        <dbReference type="ARBA" id="ARBA00022989"/>
    </source>
</evidence>
<organism evidence="7 8">
    <name type="scientific">Papaver somniferum</name>
    <name type="common">Opium poppy</name>
    <dbReference type="NCBI Taxonomy" id="3469"/>
    <lineage>
        <taxon>Eukaryota</taxon>
        <taxon>Viridiplantae</taxon>
        <taxon>Streptophyta</taxon>
        <taxon>Embryophyta</taxon>
        <taxon>Tracheophyta</taxon>
        <taxon>Spermatophyta</taxon>
        <taxon>Magnoliopsida</taxon>
        <taxon>Ranunculales</taxon>
        <taxon>Papaveraceae</taxon>
        <taxon>Papaveroideae</taxon>
        <taxon>Papaver</taxon>
    </lineage>
</organism>
<dbReference type="Gene3D" id="1.20.1250.20">
    <property type="entry name" value="MFS general substrate transporter like domains"/>
    <property type="match status" value="1"/>
</dbReference>
<dbReference type="Pfam" id="PF00854">
    <property type="entry name" value="PTR2"/>
    <property type="match status" value="2"/>
</dbReference>
<evidence type="ECO:0008006" key="9">
    <source>
        <dbReference type="Google" id="ProtNLM"/>
    </source>
</evidence>
<keyword evidence="3 6" id="KW-0812">Transmembrane</keyword>
<dbReference type="EMBL" id="CM010719">
    <property type="protein sequence ID" value="RZC63558.1"/>
    <property type="molecule type" value="Genomic_DNA"/>
</dbReference>
<dbReference type="SUPFAM" id="SSF103473">
    <property type="entry name" value="MFS general substrate transporter"/>
    <property type="match status" value="1"/>
</dbReference>
<protein>
    <recommendedName>
        <fullName evidence="9">Major facilitator superfamily (MFS) profile domain-containing protein</fullName>
    </recommendedName>
</protein>
<accession>A0A4Y7JUS9</accession>
<feature type="transmembrane region" description="Helical" evidence="6">
    <location>
        <begin position="262"/>
        <end position="281"/>
    </location>
</feature>
<keyword evidence="5 6" id="KW-0472">Membrane</keyword>
<evidence type="ECO:0000256" key="3">
    <source>
        <dbReference type="ARBA" id="ARBA00022692"/>
    </source>
</evidence>
<evidence type="ECO:0000313" key="7">
    <source>
        <dbReference type="EMBL" id="RZC63558.1"/>
    </source>
</evidence>
<dbReference type="Gramene" id="RZC63558">
    <property type="protein sequence ID" value="RZC63558"/>
    <property type="gene ID" value="C5167_025331"/>
</dbReference>
<dbReference type="OMA" id="IHITRCP"/>
<dbReference type="InterPro" id="IPR000109">
    <property type="entry name" value="POT_fam"/>
</dbReference>
<evidence type="ECO:0000256" key="2">
    <source>
        <dbReference type="ARBA" id="ARBA00005982"/>
    </source>
</evidence>
<evidence type="ECO:0000256" key="6">
    <source>
        <dbReference type="SAM" id="Phobius"/>
    </source>
</evidence>
<feature type="transmembrane region" description="Helical" evidence="6">
    <location>
        <begin position="350"/>
        <end position="374"/>
    </location>
</feature>
<dbReference type="InterPro" id="IPR036259">
    <property type="entry name" value="MFS_trans_sf"/>
</dbReference>
<dbReference type="PANTHER" id="PTHR11654">
    <property type="entry name" value="OLIGOPEPTIDE TRANSPORTER-RELATED"/>
    <property type="match status" value="1"/>
</dbReference>
<dbReference type="AlphaFoldDB" id="A0A4Y7JUS9"/>
<evidence type="ECO:0000256" key="1">
    <source>
        <dbReference type="ARBA" id="ARBA00004141"/>
    </source>
</evidence>
<name>A0A4Y7JUS9_PAPSO</name>
<feature type="transmembrane region" description="Helical" evidence="6">
    <location>
        <begin position="160"/>
        <end position="182"/>
    </location>
</feature>
<keyword evidence="8" id="KW-1185">Reference proteome</keyword>
<dbReference type="GO" id="GO:0022857">
    <property type="term" value="F:transmembrane transporter activity"/>
    <property type="evidence" value="ECO:0007669"/>
    <property type="project" value="InterPro"/>
</dbReference>
<dbReference type="GO" id="GO:0016020">
    <property type="term" value="C:membrane"/>
    <property type="evidence" value="ECO:0007669"/>
    <property type="project" value="UniProtKB-SubCell"/>
</dbReference>
<feature type="transmembrane region" description="Helical" evidence="6">
    <location>
        <begin position="127"/>
        <end position="148"/>
    </location>
</feature>
<sequence>MDVATASTAVTNIMGVASAFALVGGFFSDSYITRFTAILVFGPFEFLGYVLLATQAHLPSLQPPVCDISVQFDNCKQVQGYNAIILYVGVNVLAFGEGCLRANLASFGGDQFDDNDPIGLQQKSSFFNWYTFSISLGAIIGLTLIVWVQENKGWDFAFTLSAGLVLLGLIVVASGISFYRNLIPTGSPLTRMLQRKLQFPEIDEEIYLAYNKGENVGEVLPHTKGLKWLDRASISDGKTGNWHLCSVSQVEEMKIVLRMVPVFISSMICYIPIPLLLTLTIQQGGTMNTKLGAIHITRCPTGIPHLQRVGVGYVATISATVIGAVIERKRKGVAEAHGLPDSGNQVPMSVMWSGLQFFVLGINDVTTFVGLLEFFNTEVSRGMKSLGTAIFFCNIGLASFISSIVVNVVNKVTRHGGIGWLEGSNINRDYIDRFYWLLSVLGSWVS</sequence>
<dbReference type="Proteomes" id="UP000316621">
    <property type="component" value="Chromosome 5"/>
</dbReference>
<evidence type="ECO:0000313" key="8">
    <source>
        <dbReference type="Proteomes" id="UP000316621"/>
    </source>
</evidence>
<proteinExistence type="inferred from homology"/>
<gene>
    <name evidence="7" type="ORF">C5167_025331</name>
</gene>
<comment type="subcellular location">
    <subcellularLocation>
        <location evidence="1">Membrane</location>
        <topology evidence="1">Multi-pass membrane protein</topology>
    </subcellularLocation>
</comment>
<evidence type="ECO:0000256" key="5">
    <source>
        <dbReference type="ARBA" id="ARBA00023136"/>
    </source>
</evidence>
<comment type="similarity">
    <text evidence="2">Belongs to the major facilitator superfamily. Proton-dependent oligopeptide transporter (POT/PTR) (TC 2.A.17) family.</text>
</comment>
<keyword evidence="4 6" id="KW-1133">Transmembrane helix</keyword>
<reference evidence="7 8" key="1">
    <citation type="journal article" date="2018" name="Science">
        <title>The opium poppy genome and morphinan production.</title>
        <authorList>
            <person name="Guo L."/>
            <person name="Winzer T."/>
            <person name="Yang X."/>
            <person name="Li Y."/>
            <person name="Ning Z."/>
            <person name="He Z."/>
            <person name="Teodor R."/>
            <person name="Lu Y."/>
            <person name="Bowser T.A."/>
            <person name="Graham I.A."/>
            <person name="Ye K."/>
        </authorList>
    </citation>
    <scope>NUCLEOTIDE SEQUENCE [LARGE SCALE GENOMIC DNA]</scope>
    <source>
        <strain evidence="8">cv. HN1</strain>
        <tissue evidence="7">Leaves</tissue>
    </source>
</reference>
<feature type="transmembrane region" description="Helical" evidence="6">
    <location>
        <begin position="386"/>
        <end position="406"/>
    </location>
</feature>
<feature type="transmembrane region" description="Helical" evidence="6">
    <location>
        <begin position="31"/>
        <end position="52"/>
    </location>
</feature>